<gene>
    <name evidence="2" type="ORF">Ahy_A02g009821</name>
</gene>
<keyword evidence="1" id="KW-0472">Membrane</keyword>
<evidence type="ECO:0000256" key="1">
    <source>
        <dbReference type="SAM" id="Phobius"/>
    </source>
</evidence>
<keyword evidence="1" id="KW-0812">Transmembrane</keyword>
<accession>A0A445EI58</accession>
<feature type="transmembrane region" description="Helical" evidence="1">
    <location>
        <begin position="48"/>
        <end position="69"/>
    </location>
</feature>
<dbReference type="Proteomes" id="UP000289738">
    <property type="component" value="Chromosome A02"/>
</dbReference>
<dbReference type="AlphaFoldDB" id="A0A445EI58"/>
<dbReference type="InterPro" id="IPR036259">
    <property type="entry name" value="MFS_trans_sf"/>
</dbReference>
<name>A0A445EI58_ARAHY</name>
<evidence type="ECO:0000313" key="3">
    <source>
        <dbReference type="Proteomes" id="UP000289738"/>
    </source>
</evidence>
<dbReference type="EMBL" id="SDMP01000002">
    <property type="protein sequence ID" value="RYR75145.1"/>
    <property type="molecule type" value="Genomic_DNA"/>
</dbReference>
<proteinExistence type="predicted"/>
<reference evidence="2 3" key="1">
    <citation type="submission" date="2019-01" db="EMBL/GenBank/DDBJ databases">
        <title>Sequencing of cultivated peanut Arachis hypogaea provides insights into genome evolution and oil improvement.</title>
        <authorList>
            <person name="Chen X."/>
        </authorList>
    </citation>
    <scope>NUCLEOTIDE SEQUENCE [LARGE SCALE GENOMIC DNA]</scope>
    <source>
        <strain evidence="3">cv. Fuhuasheng</strain>
        <tissue evidence="2">Leaves</tissue>
    </source>
</reference>
<sequence>MMFVVAGSWHGIQMLQQFAGINCTPQILQETGVETLKDIGISSKSTSFLISAVTTLLILPGIALSMRLIDISGRRFLNMQATTTRCDSCVDSLGYAFVSGALRWPMDQFQTYSALRFFQQGCAASASYMRSSVMDWKHNCHIHTACDAQLNRTRRFLWHICCCLLQLLDICVPGGANLHLKLKNCCVMQCRFEQIFRLPLPCVLFNWQIWGENIDMIFFLP</sequence>
<comment type="caution">
    <text evidence="2">The sequence shown here is derived from an EMBL/GenBank/DDBJ whole genome shotgun (WGS) entry which is preliminary data.</text>
</comment>
<protein>
    <submittedName>
        <fullName evidence="2">Uncharacterized protein</fullName>
    </submittedName>
</protein>
<organism evidence="2 3">
    <name type="scientific">Arachis hypogaea</name>
    <name type="common">Peanut</name>
    <dbReference type="NCBI Taxonomy" id="3818"/>
    <lineage>
        <taxon>Eukaryota</taxon>
        <taxon>Viridiplantae</taxon>
        <taxon>Streptophyta</taxon>
        <taxon>Embryophyta</taxon>
        <taxon>Tracheophyta</taxon>
        <taxon>Spermatophyta</taxon>
        <taxon>Magnoliopsida</taxon>
        <taxon>eudicotyledons</taxon>
        <taxon>Gunneridae</taxon>
        <taxon>Pentapetalae</taxon>
        <taxon>rosids</taxon>
        <taxon>fabids</taxon>
        <taxon>Fabales</taxon>
        <taxon>Fabaceae</taxon>
        <taxon>Papilionoideae</taxon>
        <taxon>50 kb inversion clade</taxon>
        <taxon>dalbergioids sensu lato</taxon>
        <taxon>Dalbergieae</taxon>
        <taxon>Pterocarpus clade</taxon>
        <taxon>Arachis</taxon>
    </lineage>
</organism>
<evidence type="ECO:0000313" key="2">
    <source>
        <dbReference type="EMBL" id="RYR75145.1"/>
    </source>
</evidence>
<dbReference type="Gene3D" id="1.20.1250.20">
    <property type="entry name" value="MFS general substrate transporter like domains"/>
    <property type="match status" value="1"/>
</dbReference>
<keyword evidence="1" id="KW-1133">Transmembrane helix</keyword>
<dbReference type="STRING" id="3818.A0A445EI58"/>
<keyword evidence="3" id="KW-1185">Reference proteome</keyword>